<dbReference type="STRING" id="418702.BJN45_16010"/>
<proteinExistence type="predicted"/>
<gene>
    <name evidence="2" type="ORF">BJN45_16010</name>
</gene>
<sequence length="76" mass="8183">MYRVVTKYRNGSSHPVVERGPWHTSRETAEDWADSLRMHGYIVFIETQNGLIDGGMGGGGGGDDNADLLAALSSMA</sequence>
<organism evidence="2 3">
    <name type="scientific">Azonexus hydrophilus</name>
    <dbReference type="NCBI Taxonomy" id="418702"/>
    <lineage>
        <taxon>Bacteria</taxon>
        <taxon>Pseudomonadati</taxon>
        <taxon>Pseudomonadota</taxon>
        <taxon>Betaproteobacteria</taxon>
        <taxon>Rhodocyclales</taxon>
        <taxon>Azonexaceae</taxon>
        <taxon>Azonexus</taxon>
    </lineage>
</organism>
<reference evidence="2 3" key="1">
    <citation type="submission" date="2016-10" db="EMBL/GenBank/DDBJ databases">
        <title>Alkaliphiles isolated from bioreactors.</title>
        <authorList>
            <person name="Salah Z."/>
            <person name="Rout S.P."/>
            <person name="Humphreys P.N."/>
        </authorList>
    </citation>
    <scope>NUCLEOTIDE SEQUENCE [LARGE SCALE GENOMIC DNA]</scope>
    <source>
        <strain evidence="2 3">ZS02</strain>
    </source>
</reference>
<evidence type="ECO:0000313" key="3">
    <source>
        <dbReference type="Proteomes" id="UP000187526"/>
    </source>
</evidence>
<dbReference type="AlphaFoldDB" id="A0A1R1I0M9"/>
<dbReference type="Proteomes" id="UP000187526">
    <property type="component" value="Unassembled WGS sequence"/>
</dbReference>
<feature type="region of interest" description="Disordered" evidence="1">
    <location>
        <begin position="1"/>
        <end position="25"/>
    </location>
</feature>
<comment type="caution">
    <text evidence="2">The sequence shown here is derived from an EMBL/GenBank/DDBJ whole genome shotgun (WGS) entry which is preliminary data.</text>
</comment>
<protein>
    <submittedName>
        <fullName evidence="2">Uncharacterized protein</fullName>
    </submittedName>
</protein>
<evidence type="ECO:0000256" key="1">
    <source>
        <dbReference type="SAM" id="MobiDB-lite"/>
    </source>
</evidence>
<keyword evidence="3" id="KW-1185">Reference proteome</keyword>
<dbReference type="EMBL" id="MTHD01000006">
    <property type="protein sequence ID" value="OMG52150.1"/>
    <property type="molecule type" value="Genomic_DNA"/>
</dbReference>
<accession>A0A1R1I0M9</accession>
<evidence type="ECO:0000313" key="2">
    <source>
        <dbReference type="EMBL" id="OMG52150.1"/>
    </source>
</evidence>
<feature type="compositionally biased region" description="Basic and acidic residues" evidence="1">
    <location>
        <begin position="16"/>
        <end position="25"/>
    </location>
</feature>
<name>A0A1R1I0M9_9RHOO</name>